<evidence type="ECO:0000256" key="2">
    <source>
        <dbReference type="ARBA" id="ARBA00022448"/>
    </source>
</evidence>
<dbReference type="KEGG" id="suls:Sdiek1_2162"/>
<dbReference type="OrthoDB" id="9799237at2"/>
<evidence type="ECO:0000256" key="7">
    <source>
        <dbReference type="SAM" id="Phobius"/>
    </source>
</evidence>
<dbReference type="Proteomes" id="UP000196005">
    <property type="component" value="Chromosome"/>
</dbReference>
<dbReference type="InterPro" id="IPR036259">
    <property type="entry name" value="MFS_trans_sf"/>
</dbReference>
<dbReference type="AlphaFoldDB" id="A0A1Y0HPQ2"/>
<dbReference type="RefSeq" id="WP_087439091.1">
    <property type="nucleotide sequence ID" value="NZ_CP021416.1"/>
</dbReference>
<dbReference type="SUPFAM" id="SSF103473">
    <property type="entry name" value="MFS general substrate transporter"/>
    <property type="match status" value="1"/>
</dbReference>
<keyword evidence="4 7" id="KW-0812">Transmembrane</keyword>
<dbReference type="GO" id="GO:0005886">
    <property type="term" value="C:plasma membrane"/>
    <property type="evidence" value="ECO:0007669"/>
    <property type="project" value="UniProtKB-SubCell"/>
</dbReference>
<evidence type="ECO:0000259" key="8">
    <source>
        <dbReference type="PROSITE" id="PS50850"/>
    </source>
</evidence>
<dbReference type="Pfam" id="PF07690">
    <property type="entry name" value="MFS_1"/>
    <property type="match status" value="1"/>
</dbReference>
<evidence type="ECO:0000256" key="3">
    <source>
        <dbReference type="ARBA" id="ARBA00022475"/>
    </source>
</evidence>
<name>A0A1Y0HPQ2_9BACT</name>
<evidence type="ECO:0000313" key="9">
    <source>
        <dbReference type="EMBL" id="ARU49315.1"/>
    </source>
</evidence>
<feature type="transmembrane region" description="Helical" evidence="7">
    <location>
        <begin position="87"/>
        <end position="105"/>
    </location>
</feature>
<dbReference type="PANTHER" id="PTHR43266:SF2">
    <property type="entry name" value="MAJOR FACILITATOR SUPERFAMILY (MFS) PROFILE DOMAIN-CONTAINING PROTEIN"/>
    <property type="match status" value="1"/>
</dbReference>
<dbReference type="GO" id="GO:0022857">
    <property type="term" value="F:transmembrane transporter activity"/>
    <property type="evidence" value="ECO:0007669"/>
    <property type="project" value="InterPro"/>
</dbReference>
<dbReference type="CDD" id="cd06173">
    <property type="entry name" value="MFS_MefA_like"/>
    <property type="match status" value="1"/>
</dbReference>
<feature type="transmembrane region" description="Helical" evidence="7">
    <location>
        <begin position="228"/>
        <end position="251"/>
    </location>
</feature>
<feature type="transmembrane region" description="Helical" evidence="7">
    <location>
        <begin position="294"/>
        <end position="316"/>
    </location>
</feature>
<keyword evidence="6 7" id="KW-0472">Membrane</keyword>
<evidence type="ECO:0000256" key="1">
    <source>
        <dbReference type="ARBA" id="ARBA00004651"/>
    </source>
</evidence>
<accession>A0A1Y0HPQ2</accession>
<keyword evidence="2" id="KW-0813">Transport</keyword>
<comment type="subcellular location">
    <subcellularLocation>
        <location evidence="1">Cell membrane</location>
        <topology evidence="1">Multi-pass membrane protein</topology>
    </subcellularLocation>
</comment>
<proteinExistence type="predicted"/>
<feature type="transmembrane region" description="Helical" evidence="7">
    <location>
        <begin position="398"/>
        <end position="417"/>
    </location>
</feature>
<feature type="transmembrane region" description="Helical" evidence="7">
    <location>
        <begin position="328"/>
        <end position="351"/>
    </location>
</feature>
<dbReference type="InterPro" id="IPR011701">
    <property type="entry name" value="MFS"/>
</dbReference>
<organism evidence="9 10">
    <name type="scientific">Sulfurospirillum diekertiae</name>
    <dbReference type="NCBI Taxonomy" id="1854492"/>
    <lineage>
        <taxon>Bacteria</taxon>
        <taxon>Pseudomonadati</taxon>
        <taxon>Campylobacterota</taxon>
        <taxon>Epsilonproteobacteria</taxon>
        <taxon>Campylobacterales</taxon>
        <taxon>Sulfurospirillaceae</taxon>
        <taxon>Sulfurospirillum</taxon>
    </lineage>
</organism>
<feature type="transmembrane region" description="Helical" evidence="7">
    <location>
        <begin position="371"/>
        <end position="392"/>
    </location>
</feature>
<dbReference type="Gene3D" id="1.20.1250.20">
    <property type="entry name" value="MFS general substrate transporter like domains"/>
    <property type="match status" value="1"/>
</dbReference>
<dbReference type="PANTHER" id="PTHR43266">
    <property type="entry name" value="MACROLIDE-EFFLUX PROTEIN"/>
    <property type="match status" value="1"/>
</dbReference>
<evidence type="ECO:0000256" key="5">
    <source>
        <dbReference type="ARBA" id="ARBA00022989"/>
    </source>
</evidence>
<keyword evidence="5 7" id="KW-1133">Transmembrane helix</keyword>
<sequence length="421" mass="45476">MSSSIYLLKTKRFAPLFVVQFLGAFNDNIFKNTLAILVTFHASAWTSLPLGILAPLIGAIFILPFFIFSGLAGALADKYDKASLTRLVKILEFVLMSIATLGFYMHGFSLLLVVVFGMGLHSTLFGPIKYAIIPQHMGENELVMANALVESGTFGAILLGTLGGGLIAASTYGGIIAGVMGMAIALIGYVCSRYIPTAPSLNAQMSLSYNIFSQTAQTLKLAYANKTVFLAIIAISWFWLYGALLLSQFPAFVKIVLVGDETTVTLLLSLFTIGIGVGSFLCEKLSHHAIRPSLIILGALGMTFFGIDFALTSSSFVPVEDLFSSSTFWHILIDLTLIALFGGLFSVPLYAIMQNQSDPAFRSRIIAANNILNALFMVLGAVLTMVLLDASWRIPEVFLSAAIGTGLIATWIAWVLYKRID</sequence>
<feature type="transmembrane region" description="Helical" evidence="7">
    <location>
        <begin position="50"/>
        <end position="75"/>
    </location>
</feature>
<dbReference type="InterPro" id="IPR020846">
    <property type="entry name" value="MFS_dom"/>
</dbReference>
<evidence type="ECO:0000256" key="6">
    <source>
        <dbReference type="ARBA" id="ARBA00023136"/>
    </source>
</evidence>
<gene>
    <name evidence="9" type="ORF">Sdiek1_2162</name>
</gene>
<feature type="domain" description="Major facilitator superfamily (MFS) profile" evidence="8">
    <location>
        <begin position="227"/>
        <end position="421"/>
    </location>
</feature>
<evidence type="ECO:0000256" key="4">
    <source>
        <dbReference type="ARBA" id="ARBA00022692"/>
    </source>
</evidence>
<keyword evidence="10" id="KW-1185">Reference proteome</keyword>
<feature type="transmembrane region" description="Helical" evidence="7">
    <location>
        <begin position="175"/>
        <end position="195"/>
    </location>
</feature>
<evidence type="ECO:0000313" key="10">
    <source>
        <dbReference type="Proteomes" id="UP000196005"/>
    </source>
</evidence>
<keyword evidence="3" id="KW-1003">Cell membrane</keyword>
<reference evidence="10" key="1">
    <citation type="submission" date="2017-05" db="EMBL/GenBank/DDBJ databases">
        <title>Dechlorination kinetics govern the competition between two new strains of the genus Sulfurospirillum.</title>
        <authorList>
            <person name="Buttet G.F."/>
            <person name="Murray A.M."/>
            <person name="Goris T."/>
            <person name="Burion M."/>
            <person name="Lin B."/>
            <person name="Rolle M."/>
            <person name="Maillard J."/>
        </authorList>
    </citation>
    <scope>NUCLEOTIDE SEQUENCE [LARGE SCALE GENOMIC DNA]</scope>
    <source>
        <strain evidence="10">SL2-1</strain>
    </source>
</reference>
<protein>
    <submittedName>
        <fullName evidence="9">Lysophospholipid transporter LplT</fullName>
    </submittedName>
</protein>
<feature type="transmembrane region" description="Helical" evidence="7">
    <location>
        <begin position="263"/>
        <end position="282"/>
    </location>
</feature>
<dbReference type="PROSITE" id="PS50850">
    <property type="entry name" value="MFS"/>
    <property type="match status" value="1"/>
</dbReference>
<dbReference type="EMBL" id="CP021416">
    <property type="protein sequence ID" value="ARU49315.1"/>
    <property type="molecule type" value="Genomic_DNA"/>
</dbReference>